<dbReference type="RefSeq" id="WP_072956747.1">
    <property type="nucleotide sequence ID" value="NZ_FQUT01000004.1"/>
</dbReference>
<dbReference type="Proteomes" id="UP000184518">
    <property type="component" value="Unassembled WGS sequence"/>
</dbReference>
<organism evidence="1 2">
    <name type="scientific">Chryseobacterium arachidis</name>
    <dbReference type="NCBI Taxonomy" id="1416778"/>
    <lineage>
        <taxon>Bacteria</taxon>
        <taxon>Pseudomonadati</taxon>
        <taxon>Bacteroidota</taxon>
        <taxon>Flavobacteriia</taxon>
        <taxon>Flavobacteriales</taxon>
        <taxon>Weeksellaceae</taxon>
        <taxon>Chryseobacterium group</taxon>
        <taxon>Chryseobacterium</taxon>
    </lineage>
</organism>
<proteinExistence type="predicted"/>
<protein>
    <submittedName>
        <fullName evidence="1">Uncharacterized protein</fullName>
    </submittedName>
</protein>
<name>A0A1M5BZS7_9FLAO</name>
<sequence>MNVNNEVKIRQKYEDKNTINIHQPIIDEELKYLFKKILTITNYHKGYDSESLLNYIFKKQCFNLTPLLGVCFLYVGNDWEVKTQIIRYLYEEDKFKNLTYPYKQELLKLSYMLLFDKEYMCRDFSAHLISMLNPKAEELQLHDRNYILGIEEKYLFDGLAMIDKKYFQYVKDDILLKGLESNDSDTIINVIKIMDDIDIFRFWDRLILYIKNKEYERVGDSYAYVLYKILSVFKYSEYYEEDLNFYEFLLTFKDEFIQEDTLYLAYKAGYENTDLIKDFIEKNKDKKSVKQFLTFLKE</sequence>
<gene>
    <name evidence="1" type="ORF">SAMN05443633_104347</name>
</gene>
<dbReference type="STRING" id="1416778.SAMN05443633_104347"/>
<evidence type="ECO:0000313" key="2">
    <source>
        <dbReference type="Proteomes" id="UP000184518"/>
    </source>
</evidence>
<accession>A0A1M5BZS7</accession>
<dbReference type="EMBL" id="FQUT01000004">
    <property type="protein sequence ID" value="SHF47867.1"/>
    <property type="molecule type" value="Genomic_DNA"/>
</dbReference>
<reference evidence="2" key="1">
    <citation type="submission" date="2016-11" db="EMBL/GenBank/DDBJ databases">
        <authorList>
            <person name="Varghese N."/>
            <person name="Submissions S."/>
        </authorList>
    </citation>
    <scope>NUCLEOTIDE SEQUENCE [LARGE SCALE GENOMIC DNA]</scope>
    <source>
        <strain evidence="2">DSM 27619</strain>
    </source>
</reference>
<evidence type="ECO:0000313" key="1">
    <source>
        <dbReference type="EMBL" id="SHF47867.1"/>
    </source>
</evidence>
<dbReference type="AlphaFoldDB" id="A0A1M5BZS7"/>
<keyword evidence="2" id="KW-1185">Reference proteome</keyword>